<feature type="modified residue" description="O-(pantetheine 4'-phosphoryl)serine" evidence="7">
    <location>
        <position position="38"/>
    </location>
</feature>
<dbReference type="GO" id="GO:0016020">
    <property type="term" value="C:membrane"/>
    <property type="evidence" value="ECO:0007669"/>
    <property type="project" value="GOC"/>
</dbReference>
<evidence type="ECO:0000256" key="2">
    <source>
        <dbReference type="ARBA" id="ARBA00022516"/>
    </source>
</evidence>
<evidence type="ECO:0000313" key="10">
    <source>
        <dbReference type="Proteomes" id="UP000587462"/>
    </source>
</evidence>
<evidence type="ECO:0000256" key="1">
    <source>
        <dbReference type="ARBA" id="ARBA00022450"/>
    </source>
</evidence>
<comment type="similarity">
    <text evidence="7">Belongs to the acyl carrier protein (ACP) family.</text>
</comment>
<comment type="pathway">
    <text evidence="7">Lipid metabolism; fatty acid biosynthesis.</text>
</comment>
<gene>
    <name evidence="7" type="primary">acpP</name>
    <name evidence="9" type="ORF">HG542_06370</name>
</gene>
<keyword evidence="4 7" id="KW-0276">Fatty acid metabolism</keyword>
<proteinExistence type="inferred from homology"/>
<keyword evidence="1 7" id="KW-0596">Phosphopantetheine</keyword>
<dbReference type="Proteomes" id="UP000587462">
    <property type="component" value="Unassembled WGS sequence"/>
</dbReference>
<keyword evidence="3 7" id="KW-0597">Phosphoprotein</keyword>
<comment type="subcellular location">
    <subcellularLocation>
        <location evidence="7">Cytoplasm</location>
    </subcellularLocation>
</comment>
<dbReference type="UniPathway" id="UPA00094"/>
<evidence type="ECO:0000256" key="6">
    <source>
        <dbReference type="ARBA" id="ARBA00023160"/>
    </source>
</evidence>
<evidence type="ECO:0000313" key="9">
    <source>
        <dbReference type="EMBL" id="NVK77284.1"/>
    </source>
</evidence>
<dbReference type="Gene3D" id="1.10.1200.10">
    <property type="entry name" value="ACP-like"/>
    <property type="match status" value="1"/>
</dbReference>
<accession>A0A7Y7B1J0</accession>
<dbReference type="PANTHER" id="PTHR20863">
    <property type="entry name" value="ACYL CARRIER PROTEIN"/>
    <property type="match status" value="1"/>
</dbReference>
<name>A0A7Y7B1J0_STRMO</name>
<evidence type="ECO:0000256" key="4">
    <source>
        <dbReference type="ARBA" id="ARBA00022832"/>
    </source>
</evidence>
<keyword evidence="2 7" id="KW-0444">Lipid biosynthesis</keyword>
<keyword evidence="5 7" id="KW-0443">Lipid metabolism</keyword>
<evidence type="ECO:0000256" key="5">
    <source>
        <dbReference type="ARBA" id="ARBA00023098"/>
    </source>
</evidence>
<evidence type="ECO:0000259" key="8">
    <source>
        <dbReference type="PROSITE" id="PS50075"/>
    </source>
</evidence>
<feature type="domain" description="Carrier" evidence="8">
    <location>
        <begin position="1"/>
        <end position="80"/>
    </location>
</feature>
<comment type="function">
    <text evidence="7">Carrier of the growing fatty acid chain in fatty acid biosynthesis.</text>
</comment>
<dbReference type="AlphaFoldDB" id="A0A7Y7B1J0"/>
<reference evidence="9 10" key="1">
    <citation type="submission" date="2020-04" db="EMBL/GenBank/DDBJ databases">
        <title>Draft Genome Sequence of Streptomyces morookaense DSM 40503, an 8-azaguanine-producing strain.</title>
        <authorList>
            <person name="Qi J."/>
            <person name="Gao J.-M."/>
        </authorList>
    </citation>
    <scope>NUCLEOTIDE SEQUENCE [LARGE SCALE GENOMIC DNA]</scope>
    <source>
        <strain evidence="9 10">DSM 40503</strain>
    </source>
</reference>
<dbReference type="HAMAP" id="MF_01217">
    <property type="entry name" value="Acyl_carrier"/>
    <property type="match status" value="1"/>
</dbReference>
<evidence type="ECO:0000256" key="3">
    <source>
        <dbReference type="ARBA" id="ARBA00022553"/>
    </source>
</evidence>
<dbReference type="Pfam" id="PF00550">
    <property type="entry name" value="PP-binding"/>
    <property type="match status" value="1"/>
</dbReference>
<dbReference type="InterPro" id="IPR009081">
    <property type="entry name" value="PP-bd_ACP"/>
</dbReference>
<keyword evidence="10" id="KW-1185">Reference proteome</keyword>
<dbReference type="InterPro" id="IPR003231">
    <property type="entry name" value="ACP"/>
</dbReference>
<dbReference type="EMBL" id="JABBXF010000010">
    <property type="protein sequence ID" value="NVK77284.1"/>
    <property type="molecule type" value="Genomic_DNA"/>
</dbReference>
<dbReference type="SUPFAM" id="SSF47336">
    <property type="entry name" value="ACP-like"/>
    <property type="match status" value="1"/>
</dbReference>
<dbReference type="PROSITE" id="PS50075">
    <property type="entry name" value="CARRIER"/>
    <property type="match status" value="1"/>
</dbReference>
<organism evidence="9 10">
    <name type="scientific">Streptomyces morookaense</name>
    <name type="common">Streptoverticillium morookaense</name>
    <dbReference type="NCBI Taxonomy" id="1970"/>
    <lineage>
        <taxon>Bacteria</taxon>
        <taxon>Bacillati</taxon>
        <taxon>Actinomycetota</taxon>
        <taxon>Actinomycetes</taxon>
        <taxon>Kitasatosporales</taxon>
        <taxon>Streptomycetaceae</taxon>
        <taxon>Streptomyces</taxon>
    </lineage>
</organism>
<dbReference type="InterPro" id="IPR036736">
    <property type="entry name" value="ACP-like_sf"/>
</dbReference>
<dbReference type="PANTHER" id="PTHR20863:SF76">
    <property type="entry name" value="CARRIER DOMAIN-CONTAINING PROTEIN"/>
    <property type="match status" value="1"/>
</dbReference>
<comment type="PTM">
    <text evidence="7">4'-phosphopantetheine is transferred from CoA to a specific serine of apo-ACP by AcpS. This modification is essential for activity because fatty acids are bound in thioester linkage to the sulfhydryl of the prosthetic group.</text>
</comment>
<dbReference type="GO" id="GO:0000035">
    <property type="term" value="F:acyl binding"/>
    <property type="evidence" value="ECO:0007669"/>
    <property type="project" value="TreeGrafter"/>
</dbReference>
<evidence type="ECO:0000256" key="7">
    <source>
        <dbReference type="HAMAP-Rule" id="MF_01217"/>
    </source>
</evidence>
<dbReference type="GO" id="GO:0000036">
    <property type="term" value="F:acyl carrier activity"/>
    <property type="evidence" value="ECO:0007669"/>
    <property type="project" value="UniProtKB-UniRule"/>
</dbReference>
<dbReference type="GO" id="GO:0005829">
    <property type="term" value="C:cytosol"/>
    <property type="evidence" value="ECO:0007669"/>
    <property type="project" value="TreeGrafter"/>
</dbReference>
<dbReference type="GO" id="GO:0009245">
    <property type="term" value="P:lipid A biosynthetic process"/>
    <property type="evidence" value="ECO:0007669"/>
    <property type="project" value="TreeGrafter"/>
</dbReference>
<protein>
    <recommendedName>
        <fullName evidence="7">Acyl carrier protein</fullName>
        <shortName evidence="7">ACP</shortName>
    </recommendedName>
</protein>
<sequence length="88" mass="9806">MTIADIIKDILVTKLYVESSPDEIALDDHFHRDLGVDSLGFVELRYQVEEKFGISVSDDDFNPENFMSIGTLVAYIEKAQTAAVPAVK</sequence>
<keyword evidence="6 7" id="KW-0275">Fatty acid biosynthesis</keyword>
<keyword evidence="7" id="KW-0963">Cytoplasm</keyword>
<comment type="caution">
    <text evidence="9">The sequence shown here is derived from an EMBL/GenBank/DDBJ whole genome shotgun (WGS) entry which is preliminary data.</text>
</comment>
<dbReference type="RefSeq" id="WP_171079067.1">
    <property type="nucleotide sequence ID" value="NZ_BNBU01000002.1"/>
</dbReference>